<evidence type="ECO:0000256" key="2">
    <source>
        <dbReference type="ARBA" id="ARBA00030094"/>
    </source>
</evidence>
<evidence type="ECO:0000313" key="3">
    <source>
        <dbReference type="EMBL" id="KII69141.1"/>
    </source>
</evidence>
<gene>
    <name evidence="3" type="ORF">RF11_12584</name>
</gene>
<proteinExistence type="predicted"/>
<dbReference type="Proteomes" id="UP000031668">
    <property type="component" value="Unassembled WGS sequence"/>
</dbReference>
<protein>
    <recommendedName>
        <fullName evidence="1">Vacuolar protein-sorting-associated protein 25</fullName>
    </recommendedName>
    <alternativeName>
        <fullName evidence="2">ESCRT-II complex subunit VPS25</fullName>
    </alternativeName>
</protein>
<dbReference type="Gene3D" id="1.10.10.570">
    <property type="entry name" value="Winged helix' DNA-binding domain. Chain C. Domain 1"/>
    <property type="match status" value="1"/>
</dbReference>
<evidence type="ECO:0000256" key="1">
    <source>
        <dbReference type="ARBA" id="ARBA00017934"/>
    </source>
</evidence>
<dbReference type="InterPro" id="IPR014041">
    <property type="entry name" value="ESCRT-II_cplx_Vps25-sub_N"/>
</dbReference>
<evidence type="ECO:0000313" key="4">
    <source>
        <dbReference type="Proteomes" id="UP000031668"/>
    </source>
</evidence>
<dbReference type="AlphaFoldDB" id="A0A0C2MPK8"/>
<dbReference type="PANTHER" id="PTHR13149">
    <property type="entry name" value="VACUOLAR PROTEIN SORTING-ASSOCIATED PROTEIN VPS25"/>
    <property type="match status" value="1"/>
</dbReference>
<dbReference type="PANTHER" id="PTHR13149:SF0">
    <property type="entry name" value="VACUOLAR PROTEIN-SORTING-ASSOCIATED PROTEIN 25"/>
    <property type="match status" value="1"/>
</dbReference>
<dbReference type="GO" id="GO:0000814">
    <property type="term" value="C:ESCRT II complex"/>
    <property type="evidence" value="ECO:0007669"/>
    <property type="project" value="InterPro"/>
</dbReference>
<dbReference type="GO" id="GO:0042803">
    <property type="term" value="F:protein homodimerization activity"/>
    <property type="evidence" value="ECO:0007669"/>
    <property type="project" value="TreeGrafter"/>
</dbReference>
<dbReference type="OrthoDB" id="245150at2759"/>
<dbReference type="InterPro" id="IPR036390">
    <property type="entry name" value="WH_DNA-bd_sf"/>
</dbReference>
<dbReference type="EMBL" id="JWZT01002569">
    <property type="protein sequence ID" value="KII69141.1"/>
    <property type="molecule type" value="Genomic_DNA"/>
</dbReference>
<dbReference type="SUPFAM" id="SSF46785">
    <property type="entry name" value="Winged helix' DNA-binding domain"/>
    <property type="match status" value="1"/>
</dbReference>
<organism evidence="3 4">
    <name type="scientific">Thelohanellus kitauei</name>
    <name type="common">Myxosporean</name>
    <dbReference type="NCBI Taxonomy" id="669202"/>
    <lineage>
        <taxon>Eukaryota</taxon>
        <taxon>Metazoa</taxon>
        <taxon>Cnidaria</taxon>
        <taxon>Myxozoa</taxon>
        <taxon>Myxosporea</taxon>
        <taxon>Bivalvulida</taxon>
        <taxon>Platysporina</taxon>
        <taxon>Myxobolidae</taxon>
        <taxon>Thelohanellus</taxon>
    </lineage>
</organism>
<accession>A0A0C2MPK8</accession>
<dbReference type="Pfam" id="PF05871">
    <property type="entry name" value="ESCRT-II"/>
    <property type="match status" value="1"/>
</dbReference>
<dbReference type="GO" id="GO:0043328">
    <property type="term" value="P:protein transport to vacuole involved in ubiquitin-dependent protein catabolic process via the multivesicular body sorting pathway"/>
    <property type="evidence" value="ECO:0007669"/>
    <property type="project" value="TreeGrafter"/>
</dbReference>
<name>A0A0C2MPK8_THEKT</name>
<dbReference type="GO" id="GO:0005198">
    <property type="term" value="F:structural molecule activity"/>
    <property type="evidence" value="ECO:0007669"/>
    <property type="project" value="TreeGrafter"/>
</dbReference>
<comment type="caution">
    <text evidence="3">The sequence shown here is derived from an EMBL/GenBank/DDBJ whole genome shotgun (WGS) entry which is preliminary data.</text>
</comment>
<reference evidence="3 4" key="1">
    <citation type="journal article" date="2014" name="Genome Biol. Evol.">
        <title>The genome of the myxosporean Thelohanellus kitauei shows adaptations to nutrient acquisition within its fish host.</title>
        <authorList>
            <person name="Yang Y."/>
            <person name="Xiong J."/>
            <person name="Zhou Z."/>
            <person name="Huo F."/>
            <person name="Miao W."/>
            <person name="Ran C."/>
            <person name="Liu Y."/>
            <person name="Zhang J."/>
            <person name="Feng J."/>
            <person name="Wang M."/>
            <person name="Wang M."/>
            <person name="Wang L."/>
            <person name="Yao B."/>
        </authorList>
    </citation>
    <scope>NUCLEOTIDE SEQUENCE [LARGE SCALE GENOMIC DNA]</scope>
    <source>
        <strain evidence="3">Wuqing</strain>
    </source>
</reference>
<keyword evidence="4" id="KW-1185">Reference proteome</keyword>
<dbReference type="InterPro" id="IPR008570">
    <property type="entry name" value="ESCRT-II_cplx_Vps25-sub"/>
</dbReference>
<sequence>MGIAQLSAEWWTNSNETLVTCIHFFREEVYTMFRMNEEKTKEYLNGNERLSQKSWLTHGYMEKLNSSYNDADSGFELYLPSLCPKSLLLVFEDLRILIHLHHGTESTEGLRGADAMFINKTTVHRIFKRKLSQKIKKAALELSKNIKINDMTPAIEDNLSMPTIETYHAQSEQNTTEDAMRNVKFKLKKTIPKIILTIKNPKKELLRVVKVLDSFSFYVVHFKPKDTRAKQMKLWCDLVVSYCKFYKISKVVVKDFSQSPLFINKTLKRYLEWLVPKKECLIHGESVESVANVNETGQKGVVCTLYEIQSQDWSKYGFC</sequence>